<dbReference type="EMBL" id="LT559118">
    <property type="protein sequence ID" value="SBO98478.1"/>
    <property type="molecule type" value="Genomic_DNA"/>
</dbReference>
<protein>
    <submittedName>
        <fullName evidence="1">Uncharacterized protein</fullName>
    </submittedName>
</protein>
<dbReference type="RefSeq" id="WP_225267244.1">
    <property type="nucleotide sequence ID" value="NZ_CP084058.1"/>
</dbReference>
<sequence length="95" mass="10672">MTRWVCPACDREFARTRQSHVRVPGCTVEETFAPRPGPEARSLSLALVLPRRAEHPLVARTLPMPGGHVWHLFKPTRVEDVGEPPLDLMEEAHDG</sequence>
<gene>
    <name evidence="1" type="ORF">BN4615_P7994</name>
</gene>
<name>A0A1M4EIH1_9ACTN</name>
<organism evidence="1">
    <name type="scientific">Nonomuraea gerenzanensis</name>
    <dbReference type="NCBI Taxonomy" id="93944"/>
    <lineage>
        <taxon>Bacteria</taxon>
        <taxon>Bacillati</taxon>
        <taxon>Actinomycetota</taxon>
        <taxon>Actinomycetes</taxon>
        <taxon>Streptosporangiales</taxon>
        <taxon>Streptosporangiaceae</taxon>
        <taxon>Nonomuraea</taxon>
    </lineage>
</organism>
<dbReference type="AlphaFoldDB" id="A0A1M4EIH1"/>
<proteinExistence type="predicted"/>
<accession>A0A1M4EIH1</accession>
<reference evidence="1" key="1">
    <citation type="submission" date="2016-04" db="EMBL/GenBank/DDBJ databases">
        <authorList>
            <person name="Evans L.H."/>
            <person name="Alamgir A."/>
            <person name="Owens N."/>
            <person name="Weber N.D."/>
            <person name="Virtaneva K."/>
            <person name="Barbian K."/>
            <person name="Babar A."/>
            <person name="Rosenke K."/>
        </authorList>
    </citation>
    <scope>NUCLEOTIDE SEQUENCE</scope>
    <source>
        <strain evidence="1">Nono1</strain>
    </source>
</reference>
<evidence type="ECO:0000313" key="1">
    <source>
        <dbReference type="EMBL" id="SBO98478.1"/>
    </source>
</evidence>